<keyword evidence="5 8" id="KW-0378">Hydrolase</keyword>
<keyword evidence="4 8" id="KW-0732">Signal</keyword>
<dbReference type="InterPro" id="IPR029058">
    <property type="entry name" value="AB_hydrolase_fold"/>
</dbReference>
<evidence type="ECO:0000256" key="8">
    <source>
        <dbReference type="RuleBase" id="RU361238"/>
    </source>
</evidence>
<evidence type="ECO:0000256" key="1">
    <source>
        <dbReference type="ARBA" id="ARBA00006249"/>
    </source>
</evidence>
<evidence type="ECO:0000256" key="2">
    <source>
        <dbReference type="ARBA" id="ARBA00022487"/>
    </source>
</evidence>
<dbReference type="Pfam" id="PF07519">
    <property type="entry name" value="Tannase"/>
    <property type="match status" value="1"/>
</dbReference>
<feature type="chain" id="PRO_5040546820" description="Carboxylic ester hydrolase" evidence="8">
    <location>
        <begin position="20"/>
        <end position="530"/>
    </location>
</feature>
<dbReference type="OrthoDB" id="3039123at2759"/>
<name>A0A9P9AKD0_9HYPO</name>
<dbReference type="Proteomes" id="UP000777438">
    <property type="component" value="Unassembled WGS sequence"/>
</dbReference>
<comment type="similarity">
    <text evidence="1 8">Belongs to the tannase family.</text>
</comment>
<keyword evidence="7" id="KW-1015">Disulfide bond</keyword>
<feature type="signal peptide" evidence="8">
    <location>
        <begin position="1"/>
        <end position="19"/>
    </location>
</feature>
<dbReference type="PANTHER" id="PTHR33938:SF8">
    <property type="entry name" value="CARBOXYLIC ESTER HYDROLASE"/>
    <property type="match status" value="1"/>
</dbReference>
<dbReference type="EMBL" id="JAGPYM010000054">
    <property type="protein sequence ID" value="KAH6871492.1"/>
    <property type="molecule type" value="Genomic_DNA"/>
</dbReference>
<organism evidence="9 10">
    <name type="scientific">Thelonectria olida</name>
    <dbReference type="NCBI Taxonomy" id="1576542"/>
    <lineage>
        <taxon>Eukaryota</taxon>
        <taxon>Fungi</taxon>
        <taxon>Dikarya</taxon>
        <taxon>Ascomycota</taxon>
        <taxon>Pezizomycotina</taxon>
        <taxon>Sordariomycetes</taxon>
        <taxon>Hypocreomycetidae</taxon>
        <taxon>Hypocreales</taxon>
        <taxon>Nectriaceae</taxon>
        <taxon>Thelonectria</taxon>
    </lineage>
</organism>
<dbReference type="AlphaFoldDB" id="A0A9P9AKD0"/>
<dbReference type="GO" id="GO:0046872">
    <property type="term" value="F:metal ion binding"/>
    <property type="evidence" value="ECO:0007669"/>
    <property type="project" value="UniProtKB-KW"/>
</dbReference>
<reference evidence="9 10" key="1">
    <citation type="journal article" date="2021" name="Nat. Commun.">
        <title>Genetic determinants of endophytism in the Arabidopsis root mycobiome.</title>
        <authorList>
            <person name="Mesny F."/>
            <person name="Miyauchi S."/>
            <person name="Thiergart T."/>
            <person name="Pickel B."/>
            <person name="Atanasova L."/>
            <person name="Karlsson M."/>
            <person name="Huettel B."/>
            <person name="Barry K.W."/>
            <person name="Haridas S."/>
            <person name="Chen C."/>
            <person name="Bauer D."/>
            <person name="Andreopoulos W."/>
            <person name="Pangilinan J."/>
            <person name="LaButti K."/>
            <person name="Riley R."/>
            <person name="Lipzen A."/>
            <person name="Clum A."/>
            <person name="Drula E."/>
            <person name="Henrissat B."/>
            <person name="Kohler A."/>
            <person name="Grigoriev I.V."/>
            <person name="Martin F.M."/>
            <person name="Hacquard S."/>
        </authorList>
    </citation>
    <scope>NUCLEOTIDE SEQUENCE [LARGE SCALE GENOMIC DNA]</scope>
    <source>
        <strain evidence="9 10">MPI-CAGE-CH-0241</strain>
    </source>
</reference>
<keyword evidence="6" id="KW-0106">Calcium</keyword>
<dbReference type="PANTHER" id="PTHR33938">
    <property type="entry name" value="FERULOYL ESTERASE B-RELATED"/>
    <property type="match status" value="1"/>
</dbReference>
<evidence type="ECO:0000313" key="10">
    <source>
        <dbReference type="Proteomes" id="UP000777438"/>
    </source>
</evidence>
<dbReference type="EC" id="3.1.1.-" evidence="8"/>
<evidence type="ECO:0000256" key="3">
    <source>
        <dbReference type="ARBA" id="ARBA00022723"/>
    </source>
</evidence>
<evidence type="ECO:0000256" key="5">
    <source>
        <dbReference type="ARBA" id="ARBA00022801"/>
    </source>
</evidence>
<keyword evidence="2" id="KW-0719">Serine esterase</keyword>
<evidence type="ECO:0000256" key="6">
    <source>
        <dbReference type="ARBA" id="ARBA00022837"/>
    </source>
</evidence>
<gene>
    <name evidence="9" type="ORF">B0T10DRAFT_523013</name>
</gene>
<sequence>MYLLLPLFLQGLFPSRGYARSIPSTKICCADVPAPRVPGAVILSITREEKRNLSISAVPPTLSQNVTNLDVCEITVTLQHKGSNDEVNVQTWLPLHGWNRRFLGVGGGAWAAGLGAIDLALPASQGYAVSSTDAGLSGSPLTPAAWALKADGTVNYDLLENFASRSIHDMAIVGKSVTADFYGRPARSSFWNGCSTGGRQGIQAAGKYPNDFNGILAGSPAIYWTEYVVAELWPQVVMKEEGYYPTNCELDGIVKLAVASCDKRDKIRDGVIDDPFQCNFDPFRVIGKKVECDEGQIAITHQAASIVRKIWDGPTSPSGEKLWYGLPIGASLVALANTTSTISGTNGQGVSFGVADAWARYFVKADPDFDTASLDSQGLTNLFYESKTKFGSIMDSSNPDLRPFKKAGGKLIVWHGLSDQLIFPQDSIRYLKEVEKVMGGEIRTRDFFRLFLAPGVDHCGYGPTSGAVPSSPFESLVSWVEKDHIPAALEAETLANASTHFTRKICSYPLVAKYRGYGDVSVSKSYTCVK</sequence>
<comment type="caution">
    <text evidence="9">The sequence shown here is derived from an EMBL/GenBank/DDBJ whole genome shotgun (WGS) entry which is preliminary data.</text>
</comment>
<accession>A0A9P9AKD0</accession>
<evidence type="ECO:0000256" key="7">
    <source>
        <dbReference type="ARBA" id="ARBA00023157"/>
    </source>
</evidence>
<keyword evidence="3" id="KW-0479">Metal-binding</keyword>
<protein>
    <recommendedName>
        <fullName evidence="8">Carboxylic ester hydrolase</fullName>
        <ecNumber evidence="8">3.1.1.-</ecNumber>
    </recommendedName>
</protein>
<keyword evidence="10" id="KW-1185">Reference proteome</keyword>
<evidence type="ECO:0000313" key="9">
    <source>
        <dbReference type="EMBL" id="KAH6871492.1"/>
    </source>
</evidence>
<dbReference type="GO" id="GO:0030600">
    <property type="term" value="F:feruloyl esterase activity"/>
    <property type="evidence" value="ECO:0007669"/>
    <property type="project" value="UniProtKB-ARBA"/>
</dbReference>
<proteinExistence type="inferred from homology"/>
<dbReference type="SUPFAM" id="SSF53474">
    <property type="entry name" value="alpha/beta-Hydrolases"/>
    <property type="match status" value="1"/>
</dbReference>
<evidence type="ECO:0000256" key="4">
    <source>
        <dbReference type="ARBA" id="ARBA00022729"/>
    </source>
</evidence>
<dbReference type="InterPro" id="IPR011118">
    <property type="entry name" value="Tannase/feruloyl_esterase"/>
</dbReference>